<keyword evidence="5" id="KW-0902">Two-component regulatory system</keyword>
<evidence type="ECO:0000313" key="7">
    <source>
        <dbReference type="EMBL" id="EMS77427.1"/>
    </source>
</evidence>
<keyword evidence="4" id="KW-0418">Kinase</keyword>
<evidence type="ECO:0000256" key="1">
    <source>
        <dbReference type="ARBA" id="ARBA00000085"/>
    </source>
</evidence>
<dbReference type="CDD" id="cd00075">
    <property type="entry name" value="HATPase"/>
    <property type="match status" value="1"/>
</dbReference>
<keyword evidence="8" id="KW-1185">Reference proteome</keyword>
<comment type="catalytic activity">
    <reaction evidence="1">
        <text>ATP + protein L-histidine = ADP + protein N-phospho-L-histidine.</text>
        <dbReference type="EC" id="2.7.13.3"/>
    </reaction>
</comment>
<protein>
    <recommendedName>
        <fullName evidence="2">histidine kinase</fullName>
        <ecNumber evidence="2">2.7.13.3</ecNumber>
    </recommendedName>
</protein>
<dbReference type="EC" id="2.7.13.3" evidence="2"/>
<accession>S0FZM8</accession>
<dbReference type="PANTHER" id="PTHR43711">
    <property type="entry name" value="TWO-COMPONENT HISTIDINE KINASE"/>
    <property type="match status" value="1"/>
</dbReference>
<evidence type="ECO:0000259" key="6">
    <source>
        <dbReference type="PROSITE" id="PS50109"/>
    </source>
</evidence>
<dbReference type="OrthoDB" id="9770955at2"/>
<dbReference type="GO" id="GO:0004673">
    <property type="term" value="F:protein histidine kinase activity"/>
    <property type="evidence" value="ECO:0007669"/>
    <property type="project" value="UniProtKB-EC"/>
</dbReference>
<reference evidence="7 8" key="1">
    <citation type="journal article" date="2013" name="Genome Announc.">
        <title>Draft Genome Sequence of Desulfotignum phosphitoxidans DSM 13687 Strain FiPS-3.</title>
        <authorList>
            <person name="Poehlein A."/>
            <person name="Daniel R."/>
            <person name="Simeonova D.D."/>
        </authorList>
    </citation>
    <scope>NUCLEOTIDE SEQUENCE [LARGE SCALE GENOMIC DNA]</scope>
    <source>
        <strain evidence="7 8">DSM 13687</strain>
    </source>
</reference>
<dbReference type="Pfam" id="PF02518">
    <property type="entry name" value="HATPase_c"/>
    <property type="match status" value="1"/>
</dbReference>
<evidence type="ECO:0000256" key="3">
    <source>
        <dbReference type="ARBA" id="ARBA00022679"/>
    </source>
</evidence>
<evidence type="ECO:0000256" key="2">
    <source>
        <dbReference type="ARBA" id="ARBA00012438"/>
    </source>
</evidence>
<dbReference type="EMBL" id="APJX01000015">
    <property type="protein sequence ID" value="EMS77427.1"/>
    <property type="molecule type" value="Genomic_DNA"/>
</dbReference>
<dbReference type="Gene3D" id="3.30.565.10">
    <property type="entry name" value="Histidine kinase-like ATPase, C-terminal domain"/>
    <property type="match status" value="1"/>
</dbReference>
<dbReference type="PROSITE" id="PS50109">
    <property type="entry name" value="HIS_KIN"/>
    <property type="match status" value="1"/>
</dbReference>
<evidence type="ECO:0000256" key="4">
    <source>
        <dbReference type="ARBA" id="ARBA00022777"/>
    </source>
</evidence>
<dbReference type="InterPro" id="IPR050736">
    <property type="entry name" value="Sensor_HK_Regulatory"/>
</dbReference>
<gene>
    <name evidence="7" type="ORF">Dpo_15c00030</name>
</gene>
<dbReference type="Proteomes" id="UP000014216">
    <property type="component" value="Unassembled WGS sequence"/>
</dbReference>
<dbReference type="InterPro" id="IPR003594">
    <property type="entry name" value="HATPase_dom"/>
</dbReference>
<name>S0FZM8_9BACT</name>
<evidence type="ECO:0000313" key="8">
    <source>
        <dbReference type="Proteomes" id="UP000014216"/>
    </source>
</evidence>
<sequence>MTPDQVKQVFDKFWRADASNKAIEGTGLGMSIVKYIVEAHGGTVAVESAYGKGTTVTVELPVN</sequence>
<dbReference type="PRINTS" id="PR00344">
    <property type="entry name" value="BCTRLSENSOR"/>
</dbReference>
<organism evidence="7 8">
    <name type="scientific">Desulfotignum phosphitoxidans DSM 13687</name>
    <dbReference type="NCBI Taxonomy" id="1286635"/>
    <lineage>
        <taxon>Bacteria</taxon>
        <taxon>Pseudomonadati</taxon>
        <taxon>Thermodesulfobacteriota</taxon>
        <taxon>Desulfobacteria</taxon>
        <taxon>Desulfobacterales</taxon>
        <taxon>Desulfobacteraceae</taxon>
        <taxon>Desulfotignum</taxon>
    </lineage>
</organism>
<dbReference type="InterPro" id="IPR004358">
    <property type="entry name" value="Sig_transdc_His_kin-like_C"/>
</dbReference>
<proteinExistence type="predicted"/>
<dbReference type="GO" id="GO:0000160">
    <property type="term" value="P:phosphorelay signal transduction system"/>
    <property type="evidence" value="ECO:0007669"/>
    <property type="project" value="UniProtKB-KW"/>
</dbReference>
<keyword evidence="3" id="KW-0808">Transferase</keyword>
<dbReference type="AlphaFoldDB" id="S0FZM8"/>
<dbReference type="PANTHER" id="PTHR43711:SF1">
    <property type="entry name" value="HISTIDINE KINASE 1"/>
    <property type="match status" value="1"/>
</dbReference>
<evidence type="ECO:0000256" key="5">
    <source>
        <dbReference type="ARBA" id="ARBA00023012"/>
    </source>
</evidence>
<dbReference type="InterPro" id="IPR036890">
    <property type="entry name" value="HATPase_C_sf"/>
</dbReference>
<feature type="domain" description="Histidine kinase" evidence="6">
    <location>
        <begin position="1"/>
        <end position="63"/>
    </location>
</feature>
<dbReference type="InterPro" id="IPR005467">
    <property type="entry name" value="His_kinase_dom"/>
</dbReference>
<comment type="caution">
    <text evidence="7">The sequence shown here is derived from an EMBL/GenBank/DDBJ whole genome shotgun (WGS) entry which is preliminary data.</text>
</comment>
<dbReference type="SUPFAM" id="SSF55874">
    <property type="entry name" value="ATPase domain of HSP90 chaperone/DNA topoisomerase II/histidine kinase"/>
    <property type="match status" value="1"/>
</dbReference>